<evidence type="ECO:0000313" key="3">
    <source>
        <dbReference type="EMBL" id="MCP9610514.1"/>
    </source>
</evidence>
<name>A0ABT1MDT6_9BACT</name>
<dbReference type="Pfam" id="PF18962">
    <property type="entry name" value="Por_Secre_tail"/>
    <property type="match status" value="1"/>
</dbReference>
<dbReference type="RefSeq" id="WP_255025001.1">
    <property type="nucleotide sequence ID" value="NZ_JANDHW010000001.1"/>
</dbReference>
<feature type="signal peptide" evidence="1">
    <location>
        <begin position="1"/>
        <end position="19"/>
    </location>
</feature>
<gene>
    <name evidence="3" type="ORF">NMU02_00205</name>
</gene>
<dbReference type="EMBL" id="JANDHW010000001">
    <property type="protein sequence ID" value="MCP9610514.1"/>
    <property type="molecule type" value="Genomic_DNA"/>
</dbReference>
<evidence type="ECO:0000259" key="2">
    <source>
        <dbReference type="Pfam" id="PF18962"/>
    </source>
</evidence>
<dbReference type="InterPro" id="IPR026444">
    <property type="entry name" value="Secre_tail"/>
</dbReference>
<evidence type="ECO:0000313" key="4">
    <source>
        <dbReference type="Proteomes" id="UP001205603"/>
    </source>
</evidence>
<organism evidence="3 4">
    <name type="scientific">Coprobacter tertius</name>
    <dbReference type="NCBI Taxonomy" id="2944915"/>
    <lineage>
        <taxon>Bacteria</taxon>
        <taxon>Pseudomonadati</taxon>
        <taxon>Bacteroidota</taxon>
        <taxon>Bacteroidia</taxon>
        <taxon>Bacteroidales</taxon>
        <taxon>Barnesiellaceae</taxon>
        <taxon>Coprobacter</taxon>
    </lineage>
</organism>
<evidence type="ECO:0000256" key="1">
    <source>
        <dbReference type="SAM" id="SignalP"/>
    </source>
</evidence>
<feature type="domain" description="Secretion system C-terminal sorting" evidence="2">
    <location>
        <begin position="313"/>
        <end position="386"/>
    </location>
</feature>
<keyword evidence="4" id="KW-1185">Reference proteome</keyword>
<proteinExistence type="predicted"/>
<protein>
    <submittedName>
        <fullName evidence="3">T9SS type A sorting domain-containing protein</fullName>
    </submittedName>
</protein>
<dbReference type="NCBIfam" id="TIGR04183">
    <property type="entry name" value="Por_Secre_tail"/>
    <property type="match status" value="1"/>
</dbReference>
<keyword evidence="1" id="KW-0732">Signal</keyword>
<reference evidence="3 4" key="1">
    <citation type="submission" date="2022-07" db="EMBL/GenBank/DDBJ databases">
        <title>Fecal culturing of patients with breast cancer.</title>
        <authorList>
            <person name="Teng N.M.Y."/>
            <person name="Kiu R."/>
            <person name="Evans R."/>
            <person name="Baker D.J."/>
            <person name="Zenner C."/>
            <person name="Robinson S.D."/>
            <person name="Hall L.J."/>
        </authorList>
    </citation>
    <scope>NUCLEOTIDE SEQUENCE [LARGE SCALE GENOMIC DNA]</scope>
    <source>
        <strain evidence="3 4">LH1063</strain>
    </source>
</reference>
<accession>A0ABT1MDT6</accession>
<sequence>MKKHACFAGLLLFFSPVSAQLTYENNRIVAGDEVTKQFISYKDSGRSGESCLWDFSEFSVQDGSYEVYYTGSSDTLLIAREHNTSYYYRLRGDSLLLQGLENRETLIRHKIPELLLRYPMAYGDSLGGYFHATGLYCDKLRLEEGGYVYTRADASGLLVLPSKDTLRNVLRTHTVKRFVEEHVPVVFSETKDSLQQIYPVTEDSIRYRLATDTLQMETQTFRWYAPGYRYPVFETVIHSEIAGLRCDTVFAASFFCSPNEQTYLNDSVNTALRDSLVQEAEGLREIPGAENPVLPGMKKKNRHPIDEVYYNFYPNPVKEVLQVEIYLPEPVQVDYAIFTITGELIYRDRQDRAEGTVKREIDFTNRNRGEYLLYIKAGEKEISEKILRR</sequence>
<dbReference type="Proteomes" id="UP001205603">
    <property type="component" value="Unassembled WGS sequence"/>
</dbReference>
<comment type="caution">
    <text evidence="3">The sequence shown here is derived from an EMBL/GenBank/DDBJ whole genome shotgun (WGS) entry which is preliminary data.</text>
</comment>
<feature type="chain" id="PRO_5046388474" evidence="1">
    <location>
        <begin position="20"/>
        <end position="389"/>
    </location>
</feature>